<gene>
    <name evidence="1" type="ORF">LCGC14_0259000</name>
</gene>
<comment type="caution">
    <text evidence="1">The sequence shown here is derived from an EMBL/GenBank/DDBJ whole genome shotgun (WGS) entry which is preliminary data.</text>
</comment>
<organism evidence="1">
    <name type="scientific">marine sediment metagenome</name>
    <dbReference type="NCBI Taxonomy" id="412755"/>
    <lineage>
        <taxon>unclassified sequences</taxon>
        <taxon>metagenomes</taxon>
        <taxon>ecological metagenomes</taxon>
    </lineage>
</organism>
<proteinExistence type="predicted"/>
<dbReference type="EMBL" id="LAZR01000138">
    <property type="protein sequence ID" value="KKN87445.1"/>
    <property type="molecule type" value="Genomic_DNA"/>
</dbReference>
<accession>A0A0F9U2H6</accession>
<sequence length="103" mass="10884">MSRISLTEACAAALDEARWVTRARRPTDLLAAALDGDEAALAAIAKGWPADTAGARTQFLWVRPAVLQRLAALAYGAKDKPAKGPQAPALLGIAEMIRVFRAS</sequence>
<protein>
    <submittedName>
        <fullName evidence="1">Uncharacterized protein</fullName>
    </submittedName>
</protein>
<evidence type="ECO:0000313" key="1">
    <source>
        <dbReference type="EMBL" id="KKN87445.1"/>
    </source>
</evidence>
<reference evidence="1" key="1">
    <citation type="journal article" date="2015" name="Nature">
        <title>Complex archaea that bridge the gap between prokaryotes and eukaryotes.</title>
        <authorList>
            <person name="Spang A."/>
            <person name="Saw J.H."/>
            <person name="Jorgensen S.L."/>
            <person name="Zaremba-Niedzwiedzka K."/>
            <person name="Martijn J."/>
            <person name="Lind A.E."/>
            <person name="van Eijk R."/>
            <person name="Schleper C."/>
            <person name="Guy L."/>
            <person name="Ettema T.J."/>
        </authorList>
    </citation>
    <scope>NUCLEOTIDE SEQUENCE</scope>
</reference>
<dbReference type="AlphaFoldDB" id="A0A0F9U2H6"/>
<name>A0A0F9U2H6_9ZZZZ</name>